<protein>
    <submittedName>
        <fullName evidence="1">Uncharacterized protein</fullName>
    </submittedName>
</protein>
<dbReference type="Proteomes" id="UP000517694">
    <property type="component" value="Unassembled WGS sequence"/>
</dbReference>
<name>A0A7X1LP36_9ACTN</name>
<evidence type="ECO:0000313" key="2">
    <source>
        <dbReference type="Proteomes" id="UP000517694"/>
    </source>
</evidence>
<dbReference type="AlphaFoldDB" id="A0A7X1LP36"/>
<organism evidence="1 2">
    <name type="scientific">Streptomyces mexicanus</name>
    <dbReference type="NCBI Taxonomy" id="178566"/>
    <lineage>
        <taxon>Bacteria</taxon>
        <taxon>Bacillati</taxon>
        <taxon>Actinomycetota</taxon>
        <taxon>Actinomycetes</taxon>
        <taxon>Kitasatosporales</taxon>
        <taxon>Streptomycetaceae</taxon>
        <taxon>Streptomyces</taxon>
    </lineage>
</organism>
<gene>
    <name evidence="1" type="ORF">H1R13_05515</name>
</gene>
<proteinExistence type="predicted"/>
<dbReference type="EMBL" id="JACMHY010000002">
    <property type="protein sequence ID" value="MBC2864473.1"/>
    <property type="molecule type" value="Genomic_DNA"/>
</dbReference>
<reference evidence="1 2" key="1">
    <citation type="submission" date="2020-08" db="EMBL/GenBank/DDBJ databases">
        <title>Whole-Genome Sequence of French Clinical Streptomyces mexicanus Strain Q0842.</title>
        <authorList>
            <person name="Boxberger M."/>
            <person name="La Scola B."/>
        </authorList>
    </citation>
    <scope>NUCLEOTIDE SEQUENCE [LARGE SCALE GENOMIC DNA]</scope>
    <source>
        <strain evidence="1 2">Marseille-Q0842</strain>
    </source>
</reference>
<keyword evidence="2" id="KW-1185">Reference proteome</keyword>
<comment type="caution">
    <text evidence="1">The sequence shown here is derived from an EMBL/GenBank/DDBJ whole genome shotgun (WGS) entry which is preliminary data.</text>
</comment>
<dbReference type="RefSeq" id="WP_159672336.1">
    <property type="nucleotide sequence ID" value="NZ_JACMHY010000002.1"/>
</dbReference>
<dbReference type="OrthoDB" id="9805337at2"/>
<accession>A0A7X1LP36</accession>
<evidence type="ECO:0000313" key="1">
    <source>
        <dbReference type="EMBL" id="MBC2864473.1"/>
    </source>
</evidence>
<sequence length="178" mass="19699">MADAQDRLLAWLKAAPKTLSWTQDHMAWRDASGTQVLHGYVDVDIPQASAAAGLGWTWTVASDPDIDEGDRDLWFVIELPYTVTVYGVEDPARTALPAAAIVPAGEEPTAEQVQRFAQLATEHSGRTRVAGGWLPEDISKAVAGWIFRHTGLRKELHYDSSLTSRMAEILMRRLESEE</sequence>